<gene>
    <name evidence="17" type="ORF">BV898_06348</name>
</gene>
<dbReference type="SMART" id="SM00456">
    <property type="entry name" value="WW"/>
    <property type="match status" value="1"/>
</dbReference>
<keyword evidence="7" id="KW-0677">Repeat</keyword>
<dbReference type="InterPro" id="IPR001202">
    <property type="entry name" value="WW_dom"/>
</dbReference>
<reference evidence="18" key="1">
    <citation type="submission" date="2017-01" db="EMBL/GenBank/DDBJ databases">
        <title>Comparative genomics of anhydrobiosis in the tardigrade Hypsibius dujardini.</title>
        <authorList>
            <person name="Yoshida Y."/>
            <person name="Koutsovoulos G."/>
            <person name="Laetsch D."/>
            <person name="Stevens L."/>
            <person name="Kumar S."/>
            <person name="Horikawa D."/>
            <person name="Ishino K."/>
            <person name="Komine S."/>
            <person name="Tomita M."/>
            <person name="Blaxter M."/>
            <person name="Arakawa K."/>
        </authorList>
    </citation>
    <scope>NUCLEOTIDE SEQUENCE [LARGE SCALE GENOMIC DNA]</scope>
    <source>
        <strain evidence="18">Z151</strain>
    </source>
</reference>
<evidence type="ECO:0000256" key="7">
    <source>
        <dbReference type="ARBA" id="ARBA00022737"/>
    </source>
</evidence>
<evidence type="ECO:0000256" key="6">
    <source>
        <dbReference type="ARBA" id="ARBA00022664"/>
    </source>
</evidence>
<feature type="compositionally biased region" description="Gly residues" evidence="15">
    <location>
        <begin position="252"/>
        <end position="265"/>
    </location>
</feature>
<keyword evidence="8" id="KW-0391">Immunity</keyword>
<evidence type="ECO:0000256" key="12">
    <source>
        <dbReference type="ARBA" id="ARBA00023242"/>
    </source>
</evidence>
<dbReference type="Pfam" id="PF00397">
    <property type="entry name" value="WW"/>
    <property type="match status" value="1"/>
</dbReference>
<evidence type="ECO:0000256" key="13">
    <source>
        <dbReference type="ARBA" id="ARBA00042167"/>
    </source>
</evidence>
<keyword evidence="12" id="KW-0539">Nucleus</keyword>
<dbReference type="GO" id="GO:0000380">
    <property type="term" value="P:alternative mRNA splicing, via spliceosome"/>
    <property type="evidence" value="ECO:0007669"/>
    <property type="project" value="TreeGrafter"/>
</dbReference>
<keyword evidence="6" id="KW-0507">mRNA processing</keyword>
<keyword evidence="4" id="KW-0597">Phosphoprotein</keyword>
<dbReference type="EMBL" id="MTYJ01000037">
    <property type="protein sequence ID" value="OQV19574.1"/>
    <property type="molecule type" value="Genomic_DNA"/>
</dbReference>
<dbReference type="GO" id="GO:0043021">
    <property type="term" value="F:ribonucleoprotein complex binding"/>
    <property type="evidence" value="ECO:0007669"/>
    <property type="project" value="TreeGrafter"/>
</dbReference>
<feature type="region of interest" description="Disordered" evidence="15">
    <location>
        <begin position="237"/>
        <end position="302"/>
    </location>
</feature>
<comment type="subunit">
    <text evidence="14">Interacts with POU3F2/Brn-2, ATXN1, TXNL4A, HTT and AR. Interaction with ATXN1 correlates positively with the length of the polyglutamine tract. Interacts with RNA polymerase II large subunit in a phosphorylation-dependent manner. Forms a ternary complex with ATXN1 mutant and phosphorylated RNA polymerase II. Interacts (via C-terminus) with TXNL4A and CD2BP2. Interacts (via WW domain) with ATN1 and SF3B1, and may interact with additional splice factors. Interacts (via WW domain) with WBP11; Leading to reduce interaction between PQBP1 and TXNL4A. Interacts with CAPRIN1. Interacts with DDX1. Interacts with SFPQ. Interacts with KHSRP.</text>
</comment>
<keyword evidence="11" id="KW-0508">mRNA splicing</keyword>
<proteinExistence type="predicted"/>
<dbReference type="CDD" id="cd00201">
    <property type="entry name" value="WW"/>
    <property type="match status" value="1"/>
</dbReference>
<dbReference type="Gene3D" id="2.20.70.10">
    <property type="match status" value="1"/>
</dbReference>
<accession>A0A1W0WWJ8</accession>
<dbReference type="PANTHER" id="PTHR21737:SF3">
    <property type="entry name" value="POLYGLUTAMINE-BINDING PROTEIN 1"/>
    <property type="match status" value="1"/>
</dbReference>
<protein>
    <recommendedName>
        <fullName evidence="3">Polyglutamine-binding protein 1</fullName>
    </recommendedName>
    <alternativeName>
        <fullName evidence="13">Polyglutamine tract-binding protein 1</fullName>
    </alternativeName>
</protein>
<evidence type="ECO:0000256" key="2">
    <source>
        <dbReference type="ARBA" id="ARBA00004463"/>
    </source>
</evidence>
<dbReference type="OrthoDB" id="42462at2759"/>
<dbReference type="PANTHER" id="PTHR21737">
    <property type="entry name" value="POLYGLUTAMINE BINDING PROTEIN 1/MARVEL MEMBRANE-ASSOCIATING DOMAIN CONTAINING 3"/>
    <property type="match status" value="1"/>
</dbReference>
<dbReference type="AlphaFoldDB" id="A0A1W0WWJ8"/>
<keyword evidence="9" id="KW-0805">Transcription regulation</keyword>
<evidence type="ECO:0000256" key="8">
    <source>
        <dbReference type="ARBA" id="ARBA00022859"/>
    </source>
</evidence>
<evidence type="ECO:0000256" key="5">
    <source>
        <dbReference type="ARBA" id="ARBA00022588"/>
    </source>
</evidence>
<dbReference type="InterPro" id="IPR036020">
    <property type="entry name" value="WW_dom_sf"/>
</dbReference>
<dbReference type="Proteomes" id="UP000192578">
    <property type="component" value="Unassembled WGS sequence"/>
</dbReference>
<evidence type="ECO:0000313" key="18">
    <source>
        <dbReference type="Proteomes" id="UP000192578"/>
    </source>
</evidence>
<evidence type="ECO:0000256" key="4">
    <source>
        <dbReference type="ARBA" id="ARBA00022553"/>
    </source>
</evidence>
<evidence type="ECO:0000256" key="10">
    <source>
        <dbReference type="ARBA" id="ARBA00023163"/>
    </source>
</evidence>
<comment type="caution">
    <text evidence="17">The sequence shown here is derived from an EMBL/GenBank/DDBJ whole genome shotgun (WGS) entry which is preliminary data.</text>
</comment>
<dbReference type="Gene3D" id="3.40.30.10">
    <property type="entry name" value="Glutaredoxin"/>
    <property type="match status" value="1"/>
</dbReference>
<keyword evidence="10" id="KW-0804">Transcription</keyword>
<comment type="subcellular location">
    <subcellularLocation>
        <location evidence="2">Cytoplasmic granule</location>
    </subcellularLocation>
    <subcellularLocation>
        <location evidence="1">Nucleus speckle</location>
    </subcellularLocation>
</comment>
<evidence type="ECO:0000259" key="16">
    <source>
        <dbReference type="PROSITE" id="PS50020"/>
    </source>
</evidence>
<sequence>MPLPPALQARLQKRGILTESGTSSATSGFVVPASPNTFASPAVGISQQYAATHELDAKSSWPGCPNKCNPFHVCVDYCRQRWGMGYAEPEKYTEKKRQLMLLKYPKPPGWKEIYDPGTGRHYYWNVETDEVSWFPPEHPKANVTVSANKLRAILAKTNARATPEVAKYLYKNVPHVTTLINEFSNEVPESTLVPHSQEHDPIRERFERQYGGVQHGARGGATGGKMGRYRPDREKEALDPMDPSAYSEVPRGGWGVGLETGGGEAKTGVDSTASGPLFQSRPYPSPGAILRRNAGIPDKKKK</sequence>
<dbReference type="PROSITE" id="PS50020">
    <property type="entry name" value="WW_DOMAIN_2"/>
    <property type="match status" value="1"/>
</dbReference>
<dbReference type="GO" id="GO:0016607">
    <property type="term" value="C:nuclear speck"/>
    <property type="evidence" value="ECO:0007669"/>
    <property type="project" value="UniProtKB-SubCell"/>
</dbReference>
<evidence type="ECO:0000256" key="14">
    <source>
        <dbReference type="ARBA" id="ARBA00046362"/>
    </source>
</evidence>
<evidence type="ECO:0000256" key="3">
    <source>
        <dbReference type="ARBA" id="ARBA00021117"/>
    </source>
</evidence>
<dbReference type="GO" id="GO:0005737">
    <property type="term" value="C:cytoplasm"/>
    <property type="evidence" value="ECO:0007669"/>
    <property type="project" value="TreeGrafter"/>
</dbReference>
<evidence type="ECO:0000256" key="1">
    <source>
        <dbReference type="ARBA" id="ARBA00004324"/>
    </source>
</evidence>
<evidence type="ECO:0000313" key="17">
    <source>
        <dbReference type="EMBL" id="OQV19574.1"/>
    </source>
</evidence>
<organism evidence="17 18">
    <name type="scientific">Hypsibius exemplaris</name>
    <name type="common">Freshwater tardigrade</name>
    <dbReference type="NCBI Taxonomy" id="2072580"/>
    <lineage>
        <taxon>Eukaryota</taxon>
        <taxon>Metazoa</taxon>
        <taxon>Ecdysozoa</taxon>
        <taxon>Tardigrada</taxon>
        <taxon>Eutardigrada</taxon>
        <taxon>Parachela</taxon>
        <taxon>Hypsibioidea</taxon>
        <taxon>Hypsibiidae</taxon>
        <taxon>Hypsibius</taxon>
    </lineage>
</organism>
<dbReference type="GO" id="GO:0045087">
    <property type="term" value="P:innate immune response"/>
    <property type="evidence" value="ECO:0007669"/>
    <property type="project" value="UniProtKB-KW"/>
</dbReference>
<name>A0A1W0WWJ8_HYPEX</name>
<keyword evidence="5" id="KW-0399">Innate immunity</keyword>
<evidence type="ECO:0000256" key="9">
    <source>
        <dbReference type="ARBA" id="ARBA00023015"/>
    </source>
</evidence>
<evidence type="ECO:0000256" key="11">
    <source>
        <dbReference type="ARBA" id="ARBA00023187"/>
    </source>
</evidence>
<evidence type="ECO:0000256" key="15">
    <source>
        <dbReference type="SAM" id="MobiDB-lite"/>
    </source>
</evidence>
<feature type="domain" description="WW" evidence="16">
    <location>
        <begin position="104"/>
        <end position="138"/>
    </location>
</feature>
<keyword evidence="18" id="KW-1185">Reference proteome</keyword>
<dbReference type="SUPFAM" id="SSF51045">
    <property type="entry name" value="WW domain"/>
    <property type="match status" value="1"/>
</dbReference>